<keyword evidence="1" id="KW-0732">Signal</keyword>
<proteinExistence type="predicted"/>
<keyword evidence="3" id="KW-1185">Reference proteome</keyword>
<dbReference type="RefSeq" id="WP_214347167.1">
    <property type="nucleotide sequence ID" value="NZ_JAHBOH010000001.1"/>
</dbReference>
<organism evidence="2 3">
    <name type="scientific">Cellulomonas fulva</name>
    <dbReference type="NCBI Taxonomy" id="2835530"/>
    <lineage>
        <taxon>Bacteria</taxon>
        <taxon>Bacillati</taxon>
        <taxon>Actinomycetota</taxon>
        <taxon>Actinomycetes</taxon>
        <taxon>Micrococcales</taxon>
        <taxon>Cellulomonadaceae</taxon>
        <taxon>Cellulomonas</taxon>
    </lineage>
</organism>
<evidence type="ECO:0000256" key="1">
    <source>
        <dbReference type="SAM" id="SignalP"/>
    </source>
</evidence>
<feature type="chain" id="PRO_5045639330" description="Lipoprotein" evidence="1">
    <location>
        <begin position="26"/>
        <end position="147"/>
    </location>
</feature>
<protein>
    <recommendedName>
        <fullName evidence="4">Lipoprotein</fullName>
    </recommendedName>
</protein>
<evidence type="ECO:0000313" key="2">
    <source>
        <dbReference type="EMBL" id="MBT0993507.1"/>
    </source>
</evidence>
<feature type="signal peptide" evidence="1">
    <location>
        <begin position="1"/>
        <end position="25"/>
    </location>
</feature>
<dbReference type="EMBL" id="JAHBOH010000001">
    <property type="protein sequence ID" value="MBT0993507.1"/>
    <property type="molecule type" value="Genomic_DNA"/>
</dbReference>
<dbReference type="Proteomes" id="UP000722125">
    <property type="component" value="Unassembled WGS sequence"/>
</dbReference>
<comment type="caution">
    <text evidence="2">The sequence shown here is derived from an EMBL/GenBank/DDBJ whole genome shotgun (WGS) entry which is preliminary data.</text>
</comment>
<reference evidence="2 3" key="1">
    <citation type="submission" date="2021-05" db="EMBL/GenBank/DDBJ databases">
        <title>Description of Cellulomonas sp. DKR-3 sp. nov.</title>
        <authorList>
            <person name="Dahal R.H."/>
            <person name="Chaudhary D.K."/>
        </authorList>
    </citation>
    <scope>NUCLEOTIDE SEQUENCE [LARGE SCALE GENOMIC DNA]</scope>
    <source>
        <strain evidence="2 3">DKR-3</strain>
    </source>
</reference>
<gene>
    <name evidence="2" type="ORF">KIN34_04310</name>
</gene>
<evidence type="ECO:0008006" key="4">
    <source>
        <dbReference type="Google" id="ProtNLM"/>
    </source>
</evidence>
<sequence length="147" mass="14897">MRTRSRIVRLVPLVAVALVPLTGCGGGGEPGSAALVVTYTGADGEQRVEVASAATLCDDGEPRLLSSDEPTASERRIAVLVDGAGAATFRVRLGDELEFLSTQSAPATETGVTVEELEGVVVQAGTSGLQTQMSDAAHVTGSVTCPG</sequence>
<accession>A0ABS5TWN5</accession>
<name>A0ABS5TWN5_9CELL</name>
<evidence type="ECO:0000313" key="3">
    <source>
        <dbReference type="Proteomes" id="UP000722125"/>
    </source>
</evidence>